<gene>
    <name evidence="1" type="ORF">OS493_039404</name>
</gene>
<feature type="non-terminal residue" evidence="1">
    <location>
        <position position="1"/>
    </location>
</feature>
<comment type="caution">
    <text evidence="1">The sequence shown here is derived from an EMBL/GenBank/DDBJ whole genome shotgun (WGS) entry which is preliminary data.</text>
</comment>
<reference evidence="1" key="1">
    <citation type="submission" date="2023-01" db="EMBL/GenBank/DDBJ databases">
        <title>Genome assembly of the deep-sea coral Lophelia pertusa.</title>
        <authorList>
            <person name="Herrera S."/>
            <person name="Cordes E."/>
        </authorList>
    </citation>
    <scope>NUCLEOTIDE SEQUENCE</scope>
    <source>
        <strain evidence="1">USNM1676648</strain>
        <tissue evidence="1">Polyp</tissue>
    </source>
</reference>
<sequence>ELYSSTFKARTFMLKMNPRVTAFVLLVCLSGILAAHVPHQAVQDSEIFNPMTDDAAADM</sequence>
<feature type="non-terminal residue" evidence="1">
    <location>
        <position position="59"/>
    </location>
</feature>
<dbReference type="Proteomes" id="UP001163046">
    <property type="component" value="Unassembled WGS sequence"/>
</dbReference>
<accession>A0A9W9Y6Y7</accession>
<organism evidence="1 2">
    <name type="scientific">Desmophyllum pertusum</name>
    <dbReference type="NCBI Taxonomy" id="174260"/>
    <lineage>
        <taxon>Eukaryota</taxon>
        <taxon>Metazoa</taxon>
        <taxon>Cnidaria</taxon>
        <taxon>Anthozoa</taxon>
        <taxon>Hexacorallia</taxon>
        <taxon>Scleractinia</taxon>
        <taxon>Caryophylliina</taxon>
        <taxon>Caryophylliidae</taxon>
        <taxon>Desmophyllum</taxon>
    </lineage>
</organism>
<keyword evidence="2" id="KW-1185">Reference proteome</keyword>
<name>A0A9W9Y6Y7_9CNID</name>
<dbReference type="EMBL" id="MU827964">
    <property type="protein sequence ID" value="KAJ7313005.1"/>
    <property type="molecule type" value="Genomic_DNA"/>
</dbReference>
<evidence type="ECO:0000313" key="1">
    <source>
        <dbReference type="EMBL" id="KAJ7313005.1"/>
    </source>
</evidence>
<protein>
    <submittedName>
        <fullName evidence="1">Uncharacterized protein</fullName>
    </submittedName>
</protein>
<proteinExistence type="predicted"/>
<evidence type="ECO:0000313" key="2">
    <source>
        <dbReference type="Proteomes" id="UP001163046"/>
    </source>
</evidence>
<dbReference type="AlphaFoldDB" id="A0A9W9Y6Y7"/>